<accession>A0A1H7S9D9</accession>
<keyword evidence="2" id="KW-0732">Signal</keyword>
<dbReference type="OrthoDB" id="8854384at2"/>
<feature type="signal peptide" evidence="2">
    <location>
        <begin position="1"/>
        <end position="25"/>
    </location>
</feature>
<name>A0A1H7S9D9_9BURK</name>
<dbReference type="EMBL" id="FOAJ01000011">
    <property type="protein sequence ID" value="SEL69251.1"/>
    <property type="molecule type" value="Genomic_DNA"/>
</dbReference>
<reference evidence="5" key="1">
    <citation type="submission" date="2016-10" db="EMBL/GenBank/DDBJ databases">
        <authorList>
            <person name="Varghese N."/>
            <person name="Submissions S."/>
        </authorList>
    </citation>
    <scope>NUCLEOTIDE SEQUENCE [LARGE SCALE GENOMIC DNA]</scope>
    <source>
        <strain evidence="5">LMG 26416</strain>
    </source>
</reference>
<evidence type="ECO:0000313" key="5">
    <source>
        <dbReference type="Proteomes" id="UP000199120"/>
    </source>
</evidence>
<feature type="domain" description="SH3b" evidence="3">
    <location>
        <begin position="25"/>
        <end position="88"/>
    </location>
</feature>
<organism evidence="4 5">
    <name type="scientific">Paraburkholderia caballeronis</name>
    <dbReference type="NCBI Taxonomy" id="416943"/>
    <lineage>
        <taxon>Bacteria</taxon>
        <taxon>Pseudomonadati</taxon>
        <taxon>Pseudomonadota</taxon>
        <taxon>Betaproteobacteria</taxon>
        <taxon>Burkholderiales</taxon>
        <taxon>Burkholderiaceae</taxon>
        <taxon>Paraburkholderia</taxon>
    </lineage>
</organism>
<dbReference type="SMART" id="SM00287">
    <property type="entry name" value="SH3b"/>
    <property type="match status" value="1"/>
</dbReference>
<dbReference type="RefSeq" id="WP_090547185.1">
    <property type="nucleotide sequence ID" value="NZ_FNSR01000002.1"/>
</dbReference>
<dbReference type="Proteomes" id="UP000199120">
    <property type="component" value="Unassembled WGS sequence"/>
</dbReference>
<gene>
    <name evidence="4" type="ORF">SAMN05192542_111172</name>
</gene>
<dbReference type="Pfam" id="PF08239">
    <property type="entry name" value="SH3_3"/>
    <property type="match status" value="1"/>
</dbReference>
<keyword evidence="5" id="KW-1185">Reference proteome</keyword>
<dbReference type="Gene3D" id="2.30.30.40">
    <property type="entry name" value="SH3 Domains"/>
    <property type="match status" value="1"/>
</dbReference>
<evidence type="ECO:0000256" key="2">
    <source>
        <dbReference type="SAM" id="SignalP"/>
    </source>
</evidence>
<feature type="chain" id="PRO_5030029258" evidence="2">
    <location>
        <begin position="26"/>
        <end position="282"/>
    </location>
</feature>
<feature type="compositionally biased region" description="Gly residues" evidence="1">
    <location>
        <begin position="177"/>
        <end position="195"/>
    </location>
</feature>
<dbReference type="STRING" id="416943.SAMN05445871_3390"/>
<proteinExistence type="predicted"/>
<evidence type="ECO:0000256" key="1">
    <source>
        <dbReference type="SAM" id="MobiDB-lite"/>
    </source>
</evidence>
<dbReference type="PROSITE" id="PS51257">
    <property type="entry name" value="PROKAR_LIPOPROTEIN"/>
    <property type="match status" value="1"/>
</dbReference>
<evidence type="ECO:0000259" key="3">
    <source>
        <dbReference type="SMART" id="SM00287"/>
    </source>
</evidence>
<sequence>MRKQFISVALAGLAGCLAAPLPALAQSQAVTNAPANVYAGPAPDYPVVAQVPGGVSVSVMGCVAGFSWCDVALPGLRGWVYGGALYYPYQGSTVPVLSYGATLGLPIVAFSLGSYWGSFYRDRPWYHDQGRWSHHAPPRPAPPPRFDHRPPGRPPGHGGPPGPGFHPGPGGRPPGGGPGHVGGGHPPGGGSGHGVGRPQPGNPGQHIGGGRPPGANPGPGHGGGRPPGFAPGGRPPGGGGGGGHQGPPQGGGRGGGGGPHGGGGGGPHGGGGGGDRPHGGGH</sequence>
<feature type="region of interest" description="Disordered" evidence="1">
    <location>
        <begin position="132"/>
        <end position="282"/>
    </location>
</feature>
<feature type="compositionally biased region" description="Gly residues" evidence="1">
    <location>
        <begin position="235"/>
        <end position="274"/>
    </location>
</feature>
<feature type="compositionally biased region" description="Gly residues" evidence="1">
    <location>
        <begin position="206"/>
        <end position="226"/>
    </location>
</feature>
<feature type="compositionally biased region" description="Pro residues" evidence="1">
    <location>
        <begin position="152"/>
        <end position="176"/>
    </location>
</feature>
<dbReference type="AlphaFoldDB" id="A0A1H7S9D9"/>
<evidence type="ECO:0000313" key="4">
    <source>
        <dbReference type="EMBL" id="SEL69251.1"/>
    </source>
</evidence>
<dbReference type="InterPro" id="IPR003646">
    <property type="entry name" value="SH3-like_bac-type"/>
</dbReference>
<protein>
    <submittedName>
        <fullName evidence="4">Uncharacterized conserved protein YraI</fullName>
    </submittedName>
</protein>